<sequence>MEENVTLKIGDKSYECPVITGTENEKAFDIRKIRAESGYISYDESYGNTGSCQSEITFINGEKGILRYRGYPIEDLAEHSSFLESTYLIIYGELPTQSQLDAFRNKVRDSAEVHVGMEHHFDGFPTGSHPMAILSAMLNSLGCYYPEMSTNNRQQDLESFDDAVAVLLSKVRTLAAMSYRMQVGKHFIYPKHKLRYSENFLHMMFSDPYQDYDDSSGLAHALDLFFLLHADHEQNCSTSTVRMVASGGANLFASVSAGVCALWGPLHGGANQAVIRMLQEIHDSGDDGRRFIESAKSGDAKLMGFGHRVYKNYDPRARILGKAAEKVLSAIGYEDDPLLNIARNLEQAALEDDYFVERKLYPNVDFYSGLILKAAGIPPEFFTVMFAIGRMPGWLANWHEVASDEKARIHRPRQVYQGPGVRDYVPIENR</sequence>
<evidence type="ECO:0000256" key="2">
    <source>
        <dbReference type="ARBA" id="ARBA00010566"/>
    </source>
</evidence>
<keyword evidence="4 7" id="KW-0808">Transferase</keyword>
<dbReference type="PANTHER" id="PTHR42871">
    <property type="entry name" value="CITRATE SYNTHASE"/>
    <property type="match status" value="1"/>
</dbReference>
<dbReference type="EMBL" id="JACHVA010000076">
    <property type="protein sequence ID" value="MBC2601844.1"/>
    <property type="molecule type" value="Genomic_DNA"/>
</dbReference>
<dbReference type="Gene3D" id="1.10.230.10">
    <property type="entry name" value="Cytochrome P450-Terp, domain 2"/>
    <property type="match status" value="1"/>
</dbReference>
<evidence type="ECO:0000256" key="5">
    <source>
        <dbReference type="ARBA" id="ARBA00049288"/>
    </source>
</evidence>
<dbReference type="Proteomes" id="UP000525652">
    <property type="component" value="Unassembled WGS sequence"/>
</dbReference>
<dbReference type="InterPro" id="IPR016143">
    <property type="entry name" value="Citrate_synth-like_sm_a-sub"/>
</dbReference>
<evidence type="ECO:0000256" key="6">
    <source>
        <dbReference type="NCBIfam" id="TIGR01798"/>
    </source>
</evidence>
<dbReference type="InterPro" id="IPR010953">
    <property type="entry name" value="Citrate_synthase_typ-I"/>
</dbReference>
<dbReference type="InterPro" id="IPR019810">
    <property type="entry name" value="Citrate_synthase_AS"/>
</dbReference>
<organism evidence="11 12">
    <name type="scientific">Puniceicoccus vermicola</name>
    <dbReference type="NCBI Taxonomy" id="388746"/>
    <lineage>
        <taxon>Bacteria</taxon>
        <taxon>Pseudomonadati</taxon>
        <taxon>Verrucomicrobiota</taxon>
        <taxon>Opitutia</taxon>
        <taxon>Puniceicoccales</taxon>
        <taxon>Puniceicoccaceae</taxon>
        <taxon>Puniceicoccus</taxon>
    </lineage>
</organism>
<dbReference type="PROSITE" id="PS00480">
    <property type="entry name" value="CITRATE_SYNTHASE"/>
    <property type="match status" value="1"/>
</dbReference>
<dbReference type="NCBIfam" id="TIGR01798">
    <property type="entry name" value="cit_synth_I"/>
    <property type="match status" value="1"/>
</dbReference>
<keyword evidence="11" id="KW-0012">Acyltransferase</keyword>
<dbReference type="PANTHER" id="PTHR42871:SF1">
    <property type="entry name" value="CITRATE SYNTHASE"/>
    <property type="match status" value="1"/>
</dbReference>
<dbReference type="FunFam" id="1.10.230.10:FF:000002">
    <property type="entry name" value="Citrate synthase"/>
    <property type="match status" value="1"/>
</dbReference>
<evidence type="ECO:0000256" key="10">
    <source>
        <dbReference type="RuleBase" id="RU003406"/>
    </source>
</evidence>
<evidence type="ECO:0000313" key="12">
    <source>
        <dbReference type="Proteomes" id="UP000525652"/>
    </source>
</evidence>
<dbReference type="AlphaFoldDB" id="A0A7X1AXQ6"/>
<dbReference type="GO" id="GO:0006099">
    <property type="term" value="P:tricarboxylic acid cycle"/>
    <property type="evidence" value="ECO:0007669"/>
    <property type="project" value="UniProtKB-UniRule"/>
</dbReference>
<dbReference type="GO" id="GO:0005737">
    <property type="term" value="C:cytoplasm"/>
    <property type="evidence" value="ECO:0007669"/>
    <property type="project" value="InterPro"/>
</dbReference>
<evidence type="ECO:0000256" key="4">
    <source>
        <dbReference type="ARBA" id="ARBA00022679"/>
    </source>
</evidence>
<dbReference type="GO" id="GO:0036440">
    <property type="term" value="F:citrate synthase activity"/>
    <property type="evidence" value="ECO:0007669"/>
    <property type="project" value="UniProtKB-EC"/>
</dbReference>
<dbReference type="InterPro" id="IPR002020">
    <property type="entry name" value="Citrate_synthase"/>
</dbReference>
<protein>
    <recommendedName>
        <fullName evidence="6 7">Citrate synthase</fullName>
    </recommendedName>
</protein>
<comment type="similarity">
    <text evidence="2 7 10">Belongs to the citrate synthase family.</text>
</comment>
<evidence type="ECO:0000256" key="8">
    <source>
        <dbReference type="PIRSR" id="PIRSR001369-1"/>
    </source>
</evidence>
<dbReference type="UniPathway" id="UPA00223">
    <property type="reaction ID" value="UER00717"/>
</dbReference>
<dbReference type="CDD" id="cd06114">
    <property type="entry name" value="EcCS_like"/>
    <property type="match status" value="1"/>
</dbReference>
<evidence type="ECO:0000256" key="7">
    <source>
        <dbReference type="PIRNR" id="PIRNR001369"/>
    </source>
</evidence>
<keyword evidence="3 9" id="KW-0816">Tricarboxylic acid cycle</keyword>
<dbReference type="PRINTS" id="PR00143">
    <property type="entry name" value="CITRTSNTHASE"/>
</dbReference>
<accession>A0A7X1AXQ6</accession>
<keyword evidence="12" id="KW-1185">Reference proteome</keyword>
<dbReference type="Gene3D" id="2.20.28.60">
    <property type="match status" value="1"/>
</dbReference>
<feature type="active site" evidence="8">
    <location>
        <position position="365"/>
    </location>
</feature>
<proteinExistence type="inferred from homology"/>
<name>A0A7X1AXQ6_9BACT</name>
<dbReference type="InterPro" id="IPR016142">
    <property type="entry name" value="Citrate_synth-like_lrg_a-sub"/>
</dbReference>
<evidence type="ECO:0000256" key="9">
    <source>
        <dbReference type="RuleBase" id="RU003370"/>
    </source>
</evidence>
<dbReference type="PIRSF" id="PIRSF001369">
    <property type="entry name" value="Citrate_synth"/>
    <property type="match status" value="1"/>
</dbReference>
<dbReference type="SUPFAM" id="SSF48256">
    <property type="entry name" value="Citrate synthase"/>
    <property type="match status" value="1"/>
</dbReference>
<evidence type="ECO:0000256" key="3">
    <source>
        <dbReference type="ARBA" id="ARBA00022532"/>
    </source>
</evidence>
<dbReference type="NCBIfam" id="NF004126">
    <property type="entry name" value="PRK05614.1"/>
    <property type="match status" value="1"/>
</dbReference>
<evidence type="ECO:0000313" key="11">
    <source>
        <dbReference type="EMBL" id="MBC2601844.1"/>
    </source>
</evidence>
<dbReference type="Pfam" id="PF00285">
    <property type="entry name" value="Citrate_synt"/>
    <property type="match status" value="1"/>
</dbReference>
<evidence type="ECO:0000256" key="1">
    <source>
        <dbReference type="ARBA" id="ARBA00004751"/>
    </source>
</evidence>
<feature type="active site" evidence="8">
    <location>
        <position position="307"/>
    </location>
</feature>
<reference evidence="11 12" key="1">
    <citation type="submission" date="2020-07" db="EMBL/GenBank/DDBJ databases">
        <authorList>
            <person name="Feng X."/>
        </authorList>
    </citation>
    <scope>NUCLEOTIDE SEQUENCE [LARGE SCALE GENOMIC DNA]</scope>
    <source>
        <strain evidence="11 12">JCM14086</strain>
    </source>
</reference>
<comment type="caution">
    <text evidence="11">The sequence shown here is derived from an EMBL/GenBank/DDBJ whole genome shotgun (WGS) entry which is preliminary data.</text>
</comment>
<dbReference type="Gene3D" id="1.10.580.10">
    <property type="entry name" value="Citrate Synthase, domain 1"/>
    <property type="match status" value="1"/>
</dbReference>
<dbReference type="InterPro" id="IPR024176">
    <property type="entry name" value="Citrate_synthase_bac-typ"/>
</dbReference>
<comment type="pathway">
    <text evidence="1 9">Carbohydrate metabolism; tricarboxylic acid cycle; isocitrate from oxaloacetate: step 1/2.</text>
</comment>
<gene>
    <name evidence="11" type="ORF">H5P30_08640</name>
</gene>
<dbReference type="InterPro" id="IPR036969">
    <property type="entry name" value="Citrate_synthase_sf"/>
</dbReference>
<comment type="catalytic activity">
    <reaction evidence="5 9">
        <text>oxaloacetate + acetyl-CoA + H2O = citrate + CoA + H(+)</text>
        <dbReference type="Rhea" id="RHEA:16845"/>
        <dbReference type="ChEBI" id="CHEBI:15377"/>
        <dbReference type="ChEBI" id="CHEBI:15378"/>
        <dbReference type="ChEBI" id="CHEBI:16452"/>
        <dbReference type="ChEBI" id="CHEBI:16947"/>
        <dbReference type="ChEBI" id="CHEBI:57287"/>
        <dbReference type="ChEBI" id="CHEBI:57288"/>
        <dbReference type="EC" id="2.3.3.16"/>
    </reaction>
</comment>